<dbReference type="PROSITE" id="PS50088">
    <property type="entry name" value="ANK_REPEAT"/>
    <property type="match status" value="1"/>
</dbReference>
<evidence type="ECO:0000313" key="3">
    <source>
        <dbReference type="EMBL" id="JAS85481.1"/>
    </source>
</evidence>
<dbReference type="InterPro" id="IPR018272">
    <property type="entry name" value="PRANC_domain"/>
</dbReference>
<dbReference type="InterPro" id="IPR002110">
    <property type="entry name" value="Ankyrin_rpt"/>
</dbReference>
<evidence type="ECO:0000256" key="1">
    <source>
        <dbReference type="PROSITE-ProRule" id="PRU00023"/>
    </source>
</evidence>
<dbReference type="Pfam" id="PF09372">
    <property type="entry name" value="PRANC"/>
    <property type="match status" value="1"/>
</dbReference>
<dbReference type="AlphaFoldDB" id="A0A1B6IEY6"/>
<proteinExistence type="predicted"/>
<dbReference type="InterPro" id="IPR036770">
    <property type="entry name" value="Ankyrin_rpt-contain_sf"/>
</dbReference>
<sequence length="236" mass="26667">TDDFGQTPLHIACLKNRASIVSILLEAGADVNVVDARGMVPGSAVFGPTDFHPNYSMSLVPMMLAKQFTALKAAGLFLNEENEIVFGAMYEDLFFRLSDDRIVTIDGFLNEVMECCKAEVLKMKEVRCGNAFSVYSIFRRIQEPTPTATLKEIEFLETLNLEEEFPNYKNILKRFIARVKERKGLLSSGEEWLSLFLNYSGHTLPIIPPEVKLIILSYLKNEDLRQLNVCGKQLFS</sequence>
<dbReference type="SMART" id="SM00248">
    <property type="entry name" value="ANK"/>
    <property type="match status" value="1"/>
</dbReference>
<protein>
    <recommendedName>
        <fullName evidence="2">PRANC domain-containing protein</fullName>
    </recommendedName>
</protein>
<dbReference type="SUPFAM" id="SSF48403">
    <property type="entry name" value="Ankyrin repeat"/>
    <property type="match status" value="1"/>
</dbReference>
<feature type="domain" description="PRANC" evidence="2">
    <location>
        <begin position="130"/>
        <end position="227"/>
    </location>
</feature>
<evidence type="ECO:0000313" key="4">
    <source>
        <dbReference type="EMBL" id="JAT06190.1"/>
    </source>
</evidence>
<accession>A0A1B6IEY6</accession>
<organism evidence="3">
    <name type="scientific">Homalodisca liturata</name>
    <dbReference type="NCBI Taxonomy" id="320908"/>
    <lineage>
        <taxon>Eukaryota</taxon>
        <taxon>Metazoa</taxon>
        <taxon>Ecdysozoa</taxon>
        <taxon>Arthropoda</taxon>
        <taxon>Hexapoda</taxon>
        <taxon>Insecta</taxon>
        <taxon>Pterygota</taxon>
        <taxon>Neoptera</taxon>
        <taxon>Paraneoptera</taxon>
        <taxon>Hemiptera</taxon>
        <taxon>Auchenorrhyncha</taxon>
        <taxon>Membracoidea</taxon>
        <taxon>Cicadellidae</taxon>
        <taxon>Cicadellinae</taxon>
        <taxon>Proconiini</taxon>
        <taxon>Homalodisca</taxon>
    </lineage>
</organism>
<evidence type="ECO:0000259" key="2">
    <source>
        <dbReference type="Pfam" id="PF09372"/>
    </source>
</evidence>
<name>A0A1B6IEY6_9HEMI</name>
<dbReference type="Pfam" id="PF00023">
    <property type="entry name" value="Ank"/>
    <property type="match status" value="1"/>
</dbReference>
<dbReference type="EMBL" id="GECU01001517">
    <property type="protein sequence ID" value="JAT06190.1"/>
    <property type="molecule type" value="Transcribed_RNA"/>
</dbReference>
<keyword evidence="1" id="KW-0040">ANK repeat</keyword>
<dbReference type="EMBL" id="GECU01022225">
    <property type="protein sequence ID" value="JAS85481.1"/>
    <property type="molecule type" value="Transcribed_RNA"/>
</dbReference>
<feature type="non-terminal residue" evidence="3">
    <location>
        <position position="1"/>
    </location>
</feature>
<dbReference type="PROSITE" id="PS50297">
    <property type="entry name" value="ANK_REP_REGION"/>
    <property type="match status" value="1"/>
</dbReference>
<feature type="repeat" description="ANK" evidence="1">
    <location>
        <begin position="4"/>
        <end position="36"/>
    </location>
</feature>
<dbReference type="Gene3D" id="1.25.40.20">
    <property type="entry name" value="Ankyrin repeat-containing domain"/>
    <property type="match status" value="1"/>
</dbReference>
<reference evidence="3" key="1">
    <citation type="submission" date="2015-11" db="EMBL/GenBank/DDBJ databases">
        <title>De novo transcriptome assembly of four potential Pierce s Disease insect vectors from Arizona vineyards.</title>
        <authorList>
            <person name="Tassone E.E."/>
        </authorList>
    </citation>
    <scope>NUCLEOTIDE SEQUENCE</scope>
</reference>
<gene>
    <name evidence="4" type="ORF">g.7618</name>
    <name evidence="3" type="ORF">g.7620</name>
</gene>